<evidence type="ECO:0000256" key="2">
    <source>
        <dbReference type="ARBA" id="ARBA00005236"/>
    </source>
</evidence>
<feature type="transmembrane region" description="Helical" evidence="7">
    <location>
        <begin position="376"/>
        <end position="397"/>
    </location>
</feature>
<gene>
    <name evidence="10" type="ORF">FRD01_20860</name>
</gene>
<evidence type="ECO:0000256" key="4">
    <source>
        <dbReference type="ARBA" id="ARBA00022692"/>
    </source>
</evidence>
<dbReference type="PANTHER" id="PTHR30489">
    <property type="entry name" value="LIPOPROTEIN-RELEASING SYSTEM TRANSMEMBRANE PROTEIN LOLE"/>
    <property type="match status" value="1"/>
</dbReference>
<evidence type="ECO:0000259" key="8">
    <source>
        <dbReference type="Pfam" id="PF02687"/>
    </source>
</evidence>
<evidence type="ECO:0000256" key="1">
    <source>
        <dbReference type="ARBA" id="ARBA00004651"/>
    </source>
</evidence>
<evidence type="ECO:0000259" key="9">
    <source>
        <dbReference type="Pfam" id="PF12704"/>
    </source>
</evidence>
<evidence type="ECO:0000256" key="7">
    <source>
        <dbReference type="SAM" id="Phobius"/>
    </source>
</evidence>
<feature type="transmembrane region" description="Helical" evidence="7">
    <location>
        <begin position="20"/>
        <end position="38"/>
    </location>
</feature>
<dbReference type="GO" id="GO:0098797">
    <property type="term" value="C:plasma membrane protein complex"/>
    <property type="evidence" value="ECO:0007669"/>
    <property type="project" value="TreeGrafter"/>
</dbReference>
<sequence length="412" mass="45585">MIHKLAWRNLERNKWRSGLSIAGVSVAVALLVWTLAYMEGFVAELIRGATNTELGQVQVHLPEYVERPQIFHAWALDDEKRAQVEELEGVVAIAPRVRAFGIIGHEKRSLVAQVTGVVPEEEKKVSLVADALVQGEWFTKRVEGRTDAVIGVGLAKQLGIKAGDELVLLLEAADGSMGNELLHVLGVVETRNQKVDRSAVYMRLEDVQFVAAIDGEIHELAVRVADVLEADLVAQEIQSTLGEELKVRSWRQILPEISQMLDMTEKSDLVMYFMVYLIVAFGLFNSQRMSALERVREFGVMRALGVTPSQLGGVVFLETVWMTAIGAGIGVLVGGAVSYYHMVQGLDLSMFGDNVSFDMMGVSFSNTLKFQVTPRVLLRPVLFLMPVVFICGLYPAWLVSRLDITRSISGRT</sequence>
<dbReference type="InterPro" id="IPR051447">
    <property type="entry name" value="Lipoprotein-release_system"/>
</dbReference>
<name>A0A5B8XUN1_9DELT</name>
<dbReference type="EMBL" id="CP042467">
    <property type="protein sequence ID" value="QED29642.1"/>
    <property type="molecule type" value="Genomic_DNA"/>
</dbReference>
<dbReference type="KEGG" id="bbae:FRD01_20860"/>
<keyword evidence="11" id="KW-1185">Reference proteome</keyword>
<reference evidence="10 11" key="1">
    <citation type="submission" date="2019-08" db="EMBL/GenBank/DDBJ databases">
        <authorList>
            <person name="Liang Q."/>
        </authorList>
    </citation>
    <scope>NUCLEOTIDE SEQUENCE [LARGE SCALE GENOMIC DNA]</scope>
    <source>
        <strain evidence="10 11">V1718</strain>
    </source>
</reference>
<proteinExistence type="inferred from homology"/>
<dbReference type="AlphaFoldDB" id="A0A5B8XUN1"/>
<evidence type="ECO:0000313" key="11">
    <source>
        <dbReference type="Proteomes" id="UP000321595"/>
    </source>
</evidence>
<dbReference type="PANTHER" id="PTHR30489:SF0">
    <property type="entry name" value="LIPOPROTEIN-RELEASING SYSTEM TRANSMEMBRANE PROTEIN LOLE"/>
    <property type="match status" value="1"/>
</dbReference>
<dbReference type="GO" id="GO:0044874">
    <property type="term" value="P:lipoprotein localization to outer membrane"/>
    <property type="evidence" value="ECO:0007669"/>
    <property type="project" value="TreeGrafter"/>
</dbReference>
<feature type="transmembrane region" description="Helical" evidence="7">
    <location>
        <begin position="269"/>
        <end position="286"/>
    </location>
</feature>
<dbReference type="Pfam" id="PF02687">
    <property type="entry name" value="FtsX"/>
    <property type="match status" value="1"/>
</dbReference>
<evidence type="ECO:0000313" key="10">
    <source>
        <dbReference type="EMBL" id="QED29642.1"/>
    </source>
</evidence>
<comment type="similarity">
    <text evidence="2">Belongs to the ABC-4 integral membrane protein family. LolC/E subfamily.</text>
</comment>
<keyword evidence="5 7" id="KW-1133">Transmembrane helix</keyword>
<organism evidence="10 11">
    <name type="scientific">Microvenator marinus</name>
    <dbReference type="NCBI Taxonomy" id="2600177"/>
    <lineage>
        <taxon>Bacteria</taxon>
        <taxon>Deltaproteobacteria</taxon>
        <taxon>Bradymonadales</taxon>
        <taxon>Microvenatoraceae</taxon>
        <taxon>Microvenator</taxon>
    </lineage>
</organism>
<keyword evidence="4 7" id="KW-0812">Transmembrane</keyword>
<feature type="domain" description="MacB-like periplasmic core" evidence="9">
    <location>
        <begin position="17"/>
        <end position="239"/>
    </location>
</feature>
<feature type="domain" description="ABC3 transporter permease C-terminal" evidence="8">
    <location>
        <begin position="270"/>
        <end position="403"/>
    </location>
</feature>
<dbReference type="OrthoDB" id="9809768at2"/>
<evidence type="ECO:0000256" key="3">
    <source>
        <dbReference type="ARBA" id="ARBA00022475"/>
    </source>
</evidence>
<dbReference type="Pfam" id="PF12704">
    <property type="entry name" value="MacB_PCD"/>
    <property type="match status" value="1"/>
</dbReference>
<dbReference type="Proteomes" id="UP000321595">
    <property type="component" value="Chromosome"/>
</dbReference>
<accession>A0A5B8XUN1</accession>
<comment type="subcellular location">
    <subcellularLocation>
        <location evidence="1">Cell membrane</location>
        <topology evidence="1">Multi-pass membrane protein</topology>
    </subcellularLocation>
</comment>
<dbReference type="InterPro" id="IPR025857">
    <property type="entry name" value="MacB_PCD"/>
</dbReference>
<keyword evidence="6 7" id="KW-0472">Membrane</keyword>
<evidence type="ECO:0000256" key="5">
    <source>
        <dbReference type="ARBA" id="ARBA00022989"/>
    </source>
</evidence>
<feature type="transmembrane region" description="Helical" evidence="7">
    <location>
        <begin position="320"/>
        <end position="340"/>
    </location>
</feature>
<dbReference type="InterPro" id="IPR003838">
    <property type="entry name" value="ABC3_permease_C"/>
</dbReference>
<protein>
    <submittedName>
        <fullName evidence="10">ABC transporter permease</fullName>
    </submittedName>
</protein>
<evidence type="ECO:0000256" key="6">
    <source>
        <dbReference type="ARBA" id="ARBA00023136"/>
    </source>
</evidence>
<keyword evidence="3" id="KW-1003">Cell membrane</keyword>